<name>A0A4D6NBU2_VIGUN</name>
<evidence type="ECO:0000313" key="2">
    <source>
        <dbReference type="Proteomes" id="UP000501690"/>
    </source>
</evidence>
<sequence>MPRVTSNRDRKGTFFHVAAVSSLHPRFFVERPSSVARASSTVVVAEVVKPPPCRHSISLIDRKGTFFHVAAVSSLHPRFFVERPSSVARASSTVVVAEVVKPPPCRHSISLIDRKGSFFHVAAVSSLHHRFFVERTSSVARASSIVVVAEVSDVDVCVEIAIWLTMVSHGMFSFRYDGEERLFCVADEMNEGVVKLFRRDAVVEDGGHNTLAAFRV</sequence>
<protein>
    <submittedName>
        <fullName evidence="1">Uncharacterized protein</fullName>
    </submittedName>
</protein>
<keyword evidence="2" id="KW-1185">Reference proteome</keyword>
<organism evidence="1 2">
    <name type="scientific">Vigna unguiculata</name>
    <name type="common">Cowpea</name>
    <dbReference type="NCBI Taxonomy" id="3917"/>
    <lineage>
        <taxon>Eukaryota</taxon>
        <taxon>Viridiplantae</taxon>
        <taxon>Streptophyta</taxon>
        <taxon>Embryophyta</taxon>
        <taxon>Tracheophyta</taxon>
        <taxon>Spermatophyta</taxon>
        <taxon>Magnoliopsida</taxon>
        <taxon>eudicotyledons</taxon>
        <taxon>Gunneridae</taxon>
        <taxon>Pentapetalae</taxon>
        <taxon>rosids</taxon>
        <taxon>fabids</taxon>
        <taxon>Fabales</taxon>
        <taxon>Fabaceae</taxon>
        <taxon>Papilionoideae</taxon>
        <taxon>50 kb inversion clade</taxon>
        <taxon>NPAAA clade</taxon>
        <taxon>indigoferoid/millettioid clade</taxon>
        <taxon>Phaseoleae</taxon>
        <taxon>Vigna</taxon>
    </lineage>
</organism>
<dbReference type="Proteomes" id="UP000501690">
    <property type="component" value="Linkage Group LG10"/>
</dbReference>
<dbReference type="AlphaFoldDB" id="A0A4D6NBU2"/>
<proteinExistence type="predicted"/>
<dbReference type="EMBL" id="CP039354">
    <property type="protein sequence ID" value="QCE10372.1"/>
    <property type="molecule type" value="Genomic_DNA"/>
</dbReference>
<reference evidence="1 2" key="1">
    <citation type="submission" date="2019-04" db="EMBL/GenBank/DDBJ databases">
        <title>An improved genome assembly and genetic linkage map for asparagus bean, Vigna unguiculata ssp. sesquipedialis.</title>
        <authorList>
            <person name="Xia Q."/>
            <person name="Zhang R."/>
            <person name="Dong Y."/>
        </authorList>
    </citation>
    <scope>NUCLEOTIDE SEQUENCE [LARGE SCALE GENOMIC DNA]</scope>
    <source>
        <tissue evidence="1">Leaf</tissue>
    </source>
</reference>
<gene>
    <name evidence="1" type="ORF">DEO72_LG10g1602</name>
</gene>
<accession>A0A4D6NBU2</accession>
<evidence type="ECO:0000313" key="1">
    <source>
        <dbReference type="EMBL" id="QCE10372.1"/>
    </source>
</evidence>